<evidence type="ECO:0000313" key="3">
    <source>
        <dbReference type="EMBL" id="MBF2709595.1"/>
    </source>
</evidence>
<dbReference type="EMBL" id="JADHEC010000036">
    <property type="protein sequence ID" value="MBF2709595.1"/>
    <property type="molecule type" value="Genomic_DNA"/>
</dbReference>
<dbReference type="AlphaFoldDB" id="A0A930UCL3"/>
<name>A0A930UCL3_9FLAO</name>
<dbReference type="GO" id="GO:0052689">
    <property type="term" value="F:carboxylic ester hydrolase activity"/>
    <property type="evidence" value="ECO:0007669"/>
    <property type="project" value="UniProtKB-ARBA"/>
</dbReference>
<dbReference type="InterPro" id="IPR029058">
    <property type="entry name" value="AB_hydrolase_fold"/>
</dbReference>
<sequence length="250" mass="28096">MKNTVLLLLILTAFLTSKKSYSQDIIPQKISFPSIDGLPISANLYHNDNKLPVILLCHQARYNKAEYDEIAVTLYKKGFNLIAIDQRSGGTVNNKENETFVKAIKLGKPTDYLDAEQDIQAAIDFAYKKYNKKIILWGSSYSSALALYFAKSSDKIKAVIAFSPGDYFGEQKKSLKEELVGFSKPMFVTSSSEEAPELTSLLTKMTLNNSQLQFIPKGKGKHGSKALWKNNQDNQEYWTALNAFLDKVKN</sequence>
<dbReference type="InterPro" id="IPR022742">
    <property type="entry name" value="Hydrolase_4"/>
</dbReference>
<comment type="caution">
    <text evidence="3">The sequence shown here is derived from an EMBL/GenBank/DDBJ whole genome shotgun (WGS) entry which is preliminary data.</text>
</comment>
<dbReference type="InterPro" id="IPR050261">
    <property type="entry name" value="FrsA_esterase"/>
</dbReference>
<evidence type="ECO:0000313" key="4">
    <source>
        <dbReference type="Proteomes" id="UP000646211"/>
    </source>
</evidence>
<dbReference type="Proteomes" id="UP000646211">
    <property type="component" value="Unassembled WGS sequence"/>
</dbReference>
<reference evidence="3" key="1">
    <citation type="submission" date="2020-11" db="EMBL/GenBank/DDBJ databases">
        <title>Genome of Flavobacterium soyangense.</title>
        <authorList>
            <person name="Liu Q."/>
            <person name="Xin Y.-H."/>
        </authorList>
    </citation>
    <scope>NUCLEOTIDE SEQUENCE</scope>
    <source>
        <strain evidence="3">CGMCC 1.13493</strain>
    </source>
</reference>
<organism evidence="3 4">
    <name type="scientific">Flavobacterium soyangense</name>
    <dbReference type="NCBI Taxonomy" id="2023265"/>
    <lineage>
        <taxon>Bacteria</taxon>
        <taxon>Pseudomonadati</taxon>
        <taxon>Bacteroidota</taxon>
        <taxon>Flavobacteriia</taxon>
        <taxon>Flavobacteriales</taxon>
        <taxon>Flavobacteriaceae</taxon>
        <taxon>Flavobacterium</taxon>
    </lineage>
</organism>
<dbReference type="PANTHER" id="PTHR22946:SF9">
    <property type="entry name" value="POLYKETIDE TRANSFERASE AF380"/>
    <property type="match status" value="1"/>
</dbReference>
<dbReference type="PANTHER" id="PTHR22946">
    <property type="entry name" value="DIENELACTONE HYDROLASE DOMAIN-CONTAINING PROTEIN-RELATED"/>
    <property type="match status" value="1"/>
</dbReference>
<keyword evidence="4" id="KW-1185">Reference proteome</keyword>
<keyword evidence="1 3" id="KW-0378">Hydrolase</keyword>
<dbReference type="Gene3D" id="3.40.50.1820">
    <property type="entry name" value="alpha/beta hydrolase"/>
    <property type="match status" value="1"/>
</dbReference>
<proteinExistence type="predicted"/>
<gene>
    <name evidence="3" type="ORF">IR213_13510</name>
</gene>
<dbReference type="Pfam" id="PF12146">
    <property type="entry name" value="Hydrolase_4"/>
    <property type="match status" value="1"/>
</dbReference>
<evidence type="ECO:0000256" key="1">
    <source>
        <dbReference type="ARBA" id="ARBA00022801"/>
    </source>
</evidence>
<protein>
    <submittedName>
        <fullName evidence="3">Alpha/beta hydrolase</fullName>
    </submittedName>
</protein>
<accession>A0A930UCL3</accession>
<dbReference type="RefSeq" id="WP_194312834.1">
    <property type="nucleotide sequence ID" value="NZ_JADHEC010000036.1"/>
</dbReference>
<dbReference type="SUPFAM" id="SSF53474">
    <property type="entry name" value="alpha/beta-Hydrolases"/>
    <property type="match status" value="1"/>
</dbReference>
<evidence type="ECO:0000259" key="2">
    <source>
        <dbReference type="Pfam" id="PF12146"/>
    </source>
</evidence>
<feature type="domain" description="Serine aminopeptidase S33" evidence="2">
    <location>
        <begin position="53"/>
        <end position="170"/>
    </location>
</feature>